<dbReference type="EMBL" id="RWIS01000008">
    <property type="protein sequence ID" value="RSK31682.1"/>
    <property type="molecule type" value="Genomic_DNA"/>
</dbReference>
<keyword evidence="7" id="KW-0378">Hydrolase</keyword>
<evidence type="ECO:0000256" key="8">
    <source>
        <dbReference type="ARBA" id="ARBA00022840"/>
    </source>
</evidence>
<evidence type="ECO:0000256" key="9">
    <source>
        <dbReference type="ARBA" id="ARBA00022845"/>
    </source>
</evidence>
<keyword evidence="3" id="KW-0820">tRNA-binding</keyword>
<evidence type="ECO:0000256" key="10">
    <source>
        <dbReference type="ARBA" id="ARBA00022884"/>
    </source>
</evidence>
<dbReference type="InterPro" id="IPR037118">
    <property type="entry name" value="Val-tRNA_synth_C_sf"/>
</dbReference>
<dbReference type="Gene3D" id="3.40.50.300">
    <property type="entry name" value="P-loop containing nucleotide triphosphate hydrolases"/>
    <property type="match status" value="2"/>
</dbReference>
<dbReference type="AlphaFoldDB" id="A0A3R9UHK6"/>
<dbReference type="GO" id="GO:0006417">
    <property type="term" value="P:regulation of translation"/>
    <property type="evidence" value="ECO:0007669"/>
    <property type="project" value="UniProtKB-KW"/>
</dbReference>
<dbReference type="Pfam" id="PF16326">
    <property type="entry name" value="ABC_tran_CTD"/>
    <property type="match status" value="1"/>
</dbReference>
<dbReference type="Gene3D" id="1.10.287.380">
    <property type="entry name" value="Valyl-tRNA synthetase, C-terminal domain"/>
    <property type="match status" value="1"/>
</dbReference>
<dbReference type="InterPro" id="IPR032524">
    <property type="entry name" value="ABC_tran_C"/>
</dbReference>
<dbReference type="GO" id="GO:0000049">
    <property type="term" value="F:tRNA binding"/>
    <property type="evidence" value="ECO:0007669"/>
    <property type="project" value="UniProtKB-KW"/>
</dbReference>
<keyword evidence="11" id="KW-0648">Protein biosynthesis</keyword>
<evidence type="ECO:0000313" key="14">
    <source>
        <dbReference type="EMBL" id="RSK31682.1"/>
    </source>
</evidence>
<evidence type="ECO:0000259" key="13">
    <source>
        <dbReference type="PROSITE" id="PS50893"/>
    </source>
</evidence>
<name>A0A3R9UHK6_9BACT</name>
<dbReference type="InterPro" id="IPR003593">
    <property type="entry name" value="AAA+_ATPase"/>
</dbReference>
<evidence type="ECO:0000256" key="1">
    <source>
        <dbReference type="ARBA" id="ARBA00005868"/>
    </source>
</evidence>
<dbReference type="PROSITE" id="PS00211">
    <property type="entry name" value="ABC_TRANSPORTER_1"/>
    <property type="match status" value="2"/>
</dbReference>
<dbReference type="Proteomes" id="UP000280066">
    <property type="component" value="Unassembled WGS sequence"/>
</dbReference>
<dbReference type="PANTHER" id="PTHR42855">
    <property type="entry name" value="ABC TRANSPORTER ATP-BINDING SUBUNIT"/>
    <property type="match status" value="1"/>
</dbReference>
<dbReference type="SUPFAM" id="SSF52540">
    <property type="entry name" value="P-loop containing nucleoside triphosphate hydrolases"/>
    <property type="match status" value="2"/>
</dbReference>
<comment type="similarity">
    <text evidence="1">Belongs to the ABC transporter superfamily. ABCF family. Translational throttle EttA subfamily.</text>
</comment>
<sequence length="642" mass="72252">MNLLSAENLGKNYADRWLFKDLNFGLQQGQRVAFVGINGTGKTTLMKVLAGIEPPDTGEVSVRKGIRVTYLGQNPDFDETLTVEETIFASQNDTLKAIKEYEHVVNDPNHDPDDLQRVMERMDALSAWDYEAQVQQILGRLGILGELLNRNIRMLSGGQRKRVALARVLIEEPDVLLLDEPTNHLDLATIEWLENRLSSPNLTLLMVTHDRYFLDKVANEIVELDKGQMYRYQGNYAYFVEKKADREMREATEVEKARQLFKKELEWMRRMPQARGTKQKARIDAFYVTKEKASTNLSKQQVELSVKTTRQGGKIIEASHLNKRFGDNVVLDDFSYVFKKKDRIGLVGPNGAGKSTLLNMLTGKLQPDSGTVDVGQTTVFGYYTQTELEFDPSQRVIDIVKEVAEVVELANGDVLTASQFLSLFLFPPAQQYTLVSKLSGGEKRRLQLLRVLIKNPNFLILDEPTNDLDIGTLNILEDFLLHFSGCLLIVSHDRYFLDQLAEHLFVLEPGGQVLNFPGNYTDYREYLAERETEAALEAAEKEAKAARAAAKAVAAAPAPAPVAAPVAAAPPKRKATFAEKKEYETLEKEIGQLEARKEELIEKLNSGTGSHQELADWAAELKRTETALDDKGLRWLELADFV</sequence>
<keyword evidence="4" id="KW-0699">rRNA-binding</keyword>
<reference evidence="14 15" key="1">
    <citation type="submission" date="2018-12" db="EMBL/GenBank/DDBJ databases">
        <authorList>
            <person name="Feng G."/>
            <person name="Zhu H."/>
        </authorList>
    </citation>
    <scope>NUCLEOTIDE SEQUENCE [LARGE SCALE GENOMIC DNA]</scope>
    <source>
        <strain evidence="14 15">9PBR-2</strain>
    </source>
</reference>
<dbReference type="SMART" id="SM00382">
    <property type="entry name" value="AAA"/>
    <property type="match status" value="2"/>
</dbReference>
<keyword evidence="2" id="KW-0963">Cytoplasm</keyword>
<keyword evidence="9" id="KW-0810">Translation regulation</keyword>
<feature type="domain" description="ABC transporter" evidence="13">
    <location>
        <begin position="4"/>
        <end position="251"/>
    </location>
</feature>
<keyword evidence="5" id="KW-0677">Repeat</keyword>
<evidence type="ECO:0000256" key="3">
    <source>
        <dbReference type="ARBA" id="ARBA00022555"/>
    </source>
</evidence>
<keyword evidence="10" id="KW-0694">RNA-binding</keyword>
<feature type="domain" description="ABC transporter" evidence="13">
    <location>
        <begin position="316"/>
        <end position="534"/>
    </location>
</feature>
<dbReference type="GO" id="GO:0016887">
    <property type="term" value="F:ATP hydrolysis activity"/>
    <property type="evidence" value="ECO:0007669"/>
    <property type="project" value="InterPro"/>
</dbReference>
<dbReference type="OrthoDB" id="1521973at2"/>
<accession>A0A3R9UHK6</accession>
<dbReference type="GO" id="GO:0006412">
    <property type="term" value="P:translation"/>
    <property type="evidence" value="ECO:0007669"/>
    <property type="project" value="UniProtKB-KW"/>
</dbReference>
<evidence type="ECO:0000256" key="4">
    <source>
        <dbReference type="ARBA" id="ARBA00022730"/>
    </source>
</evidence>
<dbReference type="InterPro" id="IPR003439">
    <property type="entry name" value="ABC_transporter-like_ATP-bd"/>
</dbReference>
<keyword evidence="6" id="KW-0547">Nucleotide-binding</keyword>
<dbReference type="FunFam" id="3.40.50.300:FF:000011">
    <property type="entry name" value="Putative ABC transporter ATP-binding component"/>
    <property type="match status" value="1"/>
</dbReference>
<dbReference type="InterPro" id="IPR027417">
    <property type="entry name" value="P-loop_NTPase"/>
</dbReference>
<dbReference type="CDD" id="cd03221">
    <property type="entry name" value="ABCF_EF-3"/>
    <property type="match status" value="2"/>
</dbReference>
<dbReference type="InterPro" id="IPR051309">
    <property type="entry name" value="ABCF_ATPase"/>
</dbReference>
<dbReference type="InterPro" id="IPR017871">
    <property type="entry name" value="ABC_transporter-like_CS"/>
</dbReference>
<protein>
    <submittedName>
        <fullName evidence="14">ABC transporter ATP-binding protein</fullName>
    </submittedName>
</protein>
<dbReference type="InterPro" id="IPR032781">
    <property type="entry name" value="ABC_tran_Xtn"/>
</dbReference>
<evidence type="ECO:0000256" key="7">
    <source>
        <dbReference type="ARBA" id="ARBA00022801"/>
    </source>
</evidence>
<dbReference type="GO" id="GO:0019843">
    <property type="term" value="F:rRNA binding"/>
    <property type="evidence" value="ECO:0007669"/>
    <property type="project" value="UniProtKB-KW"/>
</dbReference>
<keyword evidence="8 14" id="KW-0067">ATP-binding</keyword>
<evidence type="ECO:0000256" key="11">
    <source>
        <dbReference type="ARBA" id="ARBA00022917"/>
    </source>
</evidence>
<dbReference type="FunFam" id="3.40.50.300:FF:000183">
    <property type="entry name" value="ABC transporter ATP-binding protein yjjK"/>
    <property type="match status" value="1"/>
</dbReference>
<dbReference type="GO" id="GO:0003677">
    <property type="term" value="F:DNA binding"/>
    <property type="evidence" value="ECO:0007669"/>
    <property type="project" value="InterPro"/>
</dbReference>
<proteinExistence type="inferred from homology"/>
<evidence type="ECO:0000256" key="5">
    <source>
        <dbReference type="ARBA" id="ARBA00022737"/>
    </source>
</evidence>
<keyword evidence="12" id="KW-0175">Coiled coil</keyword>
<evidence type="ECO:0000256" key="12">
    <source>
        <dbReference type="SAM" id="Coils"/>
    </source>
</evidence>
<dbReference type="Pfam" id="PF12848">
    <property type="entry name" value="ABC_tran_Xtn"/>
    <property type="match status" value="1"/>
</dbReference>
<dbReference type="Pfam" id="PF00005">
    <property type="entry name" value="ABC_tran"/>
    <property type="match status" value="2"/>
</dbReference>
<keyword evidence="15" id="KW-1185">Reference proteome</keyword>
<comment type="caution">
    <text evidence="14">The sequence shown here is derived from an EMBL/GenBank/DDBJ whole genome shotgun (WGS) entry which is preliminary data.</text>
</comment>
<evidence type="ECO:0000256" key="6">
    <source>
        <dbReference type="ARBA" id="ARBA00022741"/>
    </source>
</evidence>
<gene>
    <name evidence="14" type="ORF">EI290_12690</name>
</gene>
<organism evidence="14 15">
    <name type="scientific">Hymenobacter metallilatus</name>
    <dbReference type="NCBI Taxonomy" id="2493666"/>
    <lineage>
        <taxon>Bacteria</taxon>
        <taxon>Pseudomonadati</taxon>
        <taxon>Bacteroidota</taxon>
        <taxon>Cytophagia</taxon>
        <taxon>Cytophagales</taxon>
        <taxon>Hymenobacteraceae</taxon>
        <taxon>Hymenobacter</taxon>
    </lineage>
</organism>
<evidence type="ECO:0000313" key="15">
    <source>
        <dbReference type="Proteomes" id="UP000280066"/>
    </source>
</evidence>
<dbReference type="PROSITE" id="PS50893">
    <property type="entry name" value="ABC_TRANSPORTER_2"/>
    <property type="match status" value="2"/>
</dbReference>
<dbReference type="RefSeq" id="WP_125430781.1">
    <property type="nucleotide sequence ID" value="NZ_RWIS01000008.1"/>
</dbReference>
<dbReference type="GO" id="GO:0005524">
    <property type="term" value="F:ATP binding"/>
    <property type="evidence" value="ECO:0007669"/>
    <property type="project" value="UniProtKB-KW"/>
</dbReference>
<evidence type="ECO:0000256" key="2">
    <source>
        <dbReference type="ARBA" id="ARBA00022490"/>
    </source>
</evidence>
<feature type="coiled-coil region" evidence="12">
    <location>
        <begin position="529"/>
        <end position="603"/>
    </location>
</feature>
<dbReference type="PANTHER" id="PTHR42855:SF1">
    <property type="entry name" value="ABC TRANSPORTER DOMAIN-CONTAINING PROTEIN"/>
    <property type="match status" value="1"/>
</dbReference>